<dbReference type="EMBL" id="JACHHH010000013">
    <property type="protein sequence ID" value="MBB6042262.1"/>
    <property type="molecule type" value="Genomic_DNA"/>
</dbReference>
<keyword evidence="3 7" id="KW-0812">Transmembrane</keyword>
<evidence type="ECO:0000313" key="9">
    <source>
        <dbReference type="EMBL" id="MBB6042262.1"/>
    </source>
</evidence>
<evidence type="ECO:0000256" key="7">
    <source>
        <dbReference type="SAM" id="Phobius"/>
    </source>
</evidence>
<keyword evidence="4 7" id="KW-1133">Transmembrane helix</keyword>
<feature type="transmembrane region" description="Helical" evidence="7">
    <location>
        <begin position="777"/>
        <end position="797"/>
    </location>
</feature>
<evidence type="ECO:0000256" key="1">
    <source>
        <dbReference type="ARBA" id="ARBA00004651"/>
    </source>
</evidence>
<name>A0A7W9SHK1_9FIRM</name>
<reference evidence="9 10" key="1">
    <citation type="submission" date="2020-08" db="EMBL/GenBank/DDBJ databases">
        <title>Genomic Encyclopedia of Type Strains, Phase IV (KMG-IV): sequencing the most valuable type-strain genomes for metagenomic binning, comparative biology and taxonomic classification.</title>
        <authorList>
            <person name="Goeker M."/>
        </authorList>
    </citation>
    <scope>NUCLEOTIDE SEQUENCE [LARGE SCALE GENOMIC DNA]</scope>
    <source>
        <strain evidence="9 10">DSM 17245</strain>
    </source>
</reference>
<evidence type="ECO:0000256" key="6">
    <source>
        <dbReference type="SAM" id="MobiDB-lite"/>
    </source>
</evidence>
<feature type="transmembrane region" description="Helical" evidence="7">
    <location>
        <begin position="705"/>
        <end position="724"/>
    </location>
</feature>
<dbReference type="InterPro" id="IPR013525">
    <property type="entry name" value="ABC2_TM"/>
</dbReference>
<evidence type="ECO:0000256" key="5">
    <source>
        <dbReference type="ARBA" id="ARBA00023136"/>
    </source>
</evidence>
<dbReference type="AlphaFoldDB" id="A0A7W9SHK1"/>
<feature type="transmembrane region" description="Helical" evidence="7">
    <location>
        <begin position="744"/>
        <end position="765"/>
    </location>
</feature>
<dbReference type="Pfam" id="PF12698">
    <property type="entry name" value="ABC2_membrane_3"/>
    <property type="match status" value="2"/>
</dbReference>
<evidence type="ECO:0000256" key="4">
    <source>
        <dbReference type="ARBA" id="ARBA00022989"/>
    </source>
</evidence>
<feature type="transmembrane region" description="Helical" evidence="7">
    <location>
        <begin position="315"/>
        <end position="333"/>
    </location>
</feature>
<proteinExistence type="predicted"/>
<organism evidence="9 10">
    <name type="scientific">Oribacterium sinus</name>
    <dbReference type="NCBI Taxonomy" id="237576"/>
    <lineage>
        <taxon>Bacteria</taxon>
        <taxon>Bacillati</taxon>
        <taxon>Bacillota</taxon>
        <taxon>Clostridia</taxon>
        <taxon>Lachnospirales</taxon>
        <taxon>Lachnospiraceae</taxon>
        <taxon>Oribacterium</taxon>
    </lineage>
</organism>
<dbReference type="Gene3D" id="3.40.1710.10">
    <property type="entry name" value="abc type-2 transporter like domain"/>
    <property type="match status" value="2"/>
</dbReference>
<evidence type="ECO:0000313" key="10">
    <source>
        <dbReference type="Proteomes" id="UP000522163"/>
    </source>
</evidence>
<dbReference type="GO" id="GO:0140359">
    <property type="term" value="F:ABC-type transporter activity"/>
    <property type="evidence" value="ECO:0007669"/>
    <property type="project" value="InterPro"/>
</dbReference>
<gene>
    <name evidence="9" type="ORF">HNQ46_002258</name>
</gene>
<feature type="transmembrane region" description="Helical" evidence="7">
    <location>
        <begin position="373"/>
        <end position="391"/>
    </location>
</feature>
<feature type="transmembrane region" description="Helical" evidence="7">
    <location>
        <begin position="249"/>
        <end position="271"/>
    </location>
</feature>
<keyword evidence="5 7" id="KW-0472">Membrane</keyword>
<dbReference type="RefSeq" id="WP_183684740.1">
    <property type="nucleotide sequence ID" value="NZ_JACHHH010000013.1"/>
</dbReference>
<dbReference type="PANTHER" id="PTHR30294">
    <property type="entry name" value="MEMBRANE COMPONENT OF ABC TRANSPORTER YHHJ-RELATED"/>
    <property type="match status" value="1"/>
</dbReference>
<dbReference type="PANTHER" id="PTHR30294:SF29">
    <property type="entry name" value="MULTIDRUG ABC TRANSPORTER PERMEASE YBHS-RELATED"/>
    <property type="match status" value="1"/>
</dbReference>
<dbReference type="Proteomes" id="UP000522163">
    <property type="component" value="Unassembled WGS sequence"/>
</dbReference>
<evidence type="ECO:0000259" key="8">
    <source>
        <dbReference type="Pfam" id="PF12698"/>
    </source>
</evidence>
<accession>A0A7W9SHK1</accession>
<sequence>MKGFFAAIWKDGRLFLRKGGLFILLFPLLLFPLFAFFFQGQSGQMQAFPVMVIDEDQTIMSKTLIREMEKVELFSTVIKEEGEIGQEGREKAFQEGVVGILRIPKDFFYTAYRFEGEPVDLSLNANRPTESLLFQSIFTSIMEIMEKEQEISKGVFHALYGESLSKQEEESLYEHASERLLTAVLKRQLVFDEEGQSSQVEKALSLRIFSFIFFFLLAFCALSSVFSVPEEEKKGIPQRFALLGGRGFFLSKLLFLFLSALPLLLLCLFALQKSLDLSLEQLIPIAFILCVELLSFFFFFYQLFRIMGEESTAKLLSFSLLFLGILYTGKLFGESNAPELVKRLSPITVNRMVLEGVRRGLSFSTLLSTALPLLLWDALALALGILSGIYFKLKTFFKQKAFSRKLRRESKRQDGQHGQDGQYGQDRPDEQYGQYRPSGQDRQDEQYGQDRQDGQYRQYRPDGQDKSYEKSALSFPCSLLSLRFSLLLGGGRGFLLLVLFLLSLFAYSRVGGKEKLSLMLIREDQGAWSEELIQELQQEKGLQVEVVENREAEKALLEGSVEGVLWIKEGFTGDTEGRGSLHYESSADSLAEMGIREIVAALSSTLRMEKGALAYGESLLGRSLNETEKEAIEESIVKSKRTEPLYQIQELKGEKGRSLFQPKREAVLGFVLYFFLFSLGTALGREEEKRVFQRSRTYPAGRIRYHLSGILLFGLLSLGFFLVLEGKTILGIEKEGGLRLAVLYKNLLLPLLCTLGFSFFLYSFARRLSYSVFGAEMAGGLSLSLGLLFSFLGGSFVDFSSLSNIPSFIPYLSPIGIYQMGIEGQPLPIGMLVILGILLL</sequence>
<evidence type="ECO:0000256" key="3">
    <source>
        <dbReference type="ARBA" id="ARBA00022692"/>
    </source>
</evidence>
<comment type="caution">
    <text evidence="9">The sequence shown here is derived from an EMBL/GenBank/DDBJ whole genome shotgun (WGS) entry which is preliminary data.</text>
</comment>
<comment type="subcellular location">
    <subcellularLocation>
        <location evidence="1">Cell membrane</location>
        <topology evidence="1">Multi-pass membrane protein</topology>
    </subcellularLocation>
</comment>
<feature type="transmembrane region" description="Helical" evidence="7">
    <location>
        <begin position="817"/>
        <end position="839"/>
    </location>
</feature>
<dbReference type="GeneID" id="85015769"/>
<feature type="transmembrane region" description="Helical" evidence="7">
    <location>
        <begin position="208"/>
        <end position="228"/>
    </location>
</feature>
<dbReference type="InterPro" id="IPR051449">
    <property type="entry name" value="ABC-2_transporter_component"/>
</dbReference>
<feature type="transmembrane region" description="Helical" evidence="7">
    <location>
        <begin position="21"/>
        <end position="38"/>
    </location>
</feature>
<protein>
    <recommendedName>
        <fullName evidence="8">ABC-2 type transporter transmembrane domain-containing protein</fullName>
    </recommendedName>
</protein>
<feature type="transmembrane region" description="Helical" evidence="7">
    <location>
        <begin position="484"/>
        <end position="507"/>
    </location>
</feature>
<feature type="transmembrane region" description="Helical" evidence="7">
    <location>
        <begin position="283"/>
        <end position="303"/>
    </location>
</feature>
<feature type="domain" description="ABC-2 type transporter transmembrane" evidence="8">
    <location>
        <begin position="495"/>
        <end position="839"/>
    </location>
</feature>
<keyword evidence="2" id="KW-1003">Cell membrane</keyword>
<feature type="domain" description="ABC-2 type transporter transmembrane" evidence="8">
    <location>
        <begin position="19"/>
        <end position="361"/>
    </location>
</feature>
<feature type="transmembrane region" description="Helical" evidence="7">
    <location>
        <begin position="666"/>
        <end position="684"/>
    </location>
</feature>
<feature type="compositionally biased region" description="Basic and acidic residues" evidence="6">
    <location>
        <begin position="439"/>
        <end position="467"/>
    </location>
</feature>
<dbReference type="GO" id="GO:0005886">
    <property type="term" value="C:plasma membrane"/>
    <property type="evidence" value="ECO:0007669"/>
    <property type="project" value="UniProtKB-SubCell"/>
</dbReference>
<feature type="region of interest" description="Disordered" evidence="6">
    <location>
        <begin position="407"/>
        <end position="467"/>
    </location>
</feature>
<evidence type="ECO:0000256" key="2">
    <source>
        <dbReference type="ARBA" id="ARBA00022475"/>
    </source>
</evidence>